<dbReference type="Pfam" id="PF06114">
    <property type="entry name" value="Peptidase_M78"/>
    <property type="match status" value="1"/>
</dbReference>
<dbReference type="PANTHER" id="PTHR46797">
    <property type="entry name" value="HTH-TYPE TRANSCRIPTIONAL REGULATOR"/>
    <property type="match status" value="1"/>
</dbReference>
<dbReference type="InterPro" id="IPR010359">
    <property type="entry name" value="IrrE_HExxH"/>
</dbReference>
<dbReference type="Proteomes" id="UP000522081">
    <property type="component" value="Unassembled WGS sequence"/>
</dbReference>
<evidence type="ECO:0000313" key="7">
    <source>
        <dbReference type="Proteomes" id="UP000522081"/>
    </source>
</evidence>
<dbReference type="PROSITE" id="PS50943">
    <property type="entry name" value="HTH_CROC1"/>
    <property type="match status" value="1"/>
</dbReference>
<reference evidence="6 7" key="1">
    <citation type="submission" date="2020-07" db="EMBL/GenBank/DDBJ databases">
        <title>Genomic Encyclopedia of Type Strains, Phase IV (KMG-IV): sequencing the most valuable type-strain genomes for metagenomic binning, comparative biology and taxonomic classification.</title>
        <authorList>
            <person name="Goeker M."/>
        </authorList>
    </citation>
    <scope>NUCLEOTIDE SEQUENCE [LARGE SCALE GENOMIC DNA]</scope>
    <source>
        <strain evidence="6 7">DSM 29043</strain>
    </source>
</reference>
<dbReference type="CDD" id="cd00093">
    <property type="entry name" value="HTH_XRE"/>
    <property type="match status" value="1"/>
</dbReference>
<keyword evidence="3" id="KW-0238">DNA-binding</keyword>
<keyword evidence="4" id="KW-0804">Transcription</keyword>
<dbReference type="AlphaFoldDB" id="A0A7Z0BTS6"/>
<dbReference type="PANTHER" id="PTHR46797:SF23">
    <property type="entry name" value="HTH-TYPE TRANSCRIPTIONAL REGULATOR SUTR"/>
    <property type="match status" value="1"/>
</dbReference>
<dbReference type="PIRSF" id="PIRSF019251">
    <property type="entry name" value="Rv0465c"/>
    <property type="match status" value="1"/>
</dbReference>
<gene>
    <name evidence="6" type="ORF">FHS75_002675</name>
</gene>
<dbReference type="RefSeq" id="WP_179408185.1">
    <property type="nucleotide sequence ID" value="NZ_BMGF01000005.1"/>
</dbReference>
<evidence type="ECO:0000259" key="5">
    <source>
        <dbReference type="PROSITE" id="PS50943"/>
    </source>
</evidence>
<evidence type="ECO:0000256" key="2">
    <source>
        <dbReference type="ARBA" id="ARBA00023015"/>
    </source>
</evidence>
<evidence type="ECO:0000256" key="1">
    <source>
        <dbReference type="ARBA" id="ARBA00007227"/>
    </source>
</evidence>
<organism evidence="6 7">
    <name type="scientific">Novosphingobium marinum</name>
    <dbReference type="NCBI Taxonomy" id="1514948"/>
    <lineage>
        <taxon>Bacteria</taxon>
        <taxon>Pseudomonadati</taxon>
        <taxon>Pseudomonadota</taxon>
        <taxon>Alphaproteobacteria</taxon>
        <taxon>Sphingomonadales</taxon>
        <taxon>Sphingomonadaceae</taxon>
        <taxon>Novosphingobium</taxon>
    </lineage>
</organism>
<dbReference type="Gene3D" id="1.10.260.40">
    <property type="entry name" value="lambda repressor-like DNA-binding domains"/>
    <property type="match status" value="1"/>
</dbReference>
<dbReference type="GO" id="GO:0005829">
    <property type="term" value="C:cytosol"/>
    <property type="evidence" value="ECO:0007669"/>
    <property type="project" value="TreeGrafter"/>
</dbReference>
<comment type="similarity">
    <text evidence="1">Belongs to the short-chain fatty acyl-CoA assimilation regulator (ScfR) family.</text>
</comment>
<dbReference type="SUPFAM" id="SSF47413">
    <property type="entry name" value="lambda repressor-like DNA-binding domains"/>
    <property type="match status" value="1"/>
</dbReference>
<dbReference type="GO" id="GO:0003677">
    <property type="term" value="F:DNA binding"/>
    <property type="evidence" value="ECO:0007669"/>
    <property type="project" value="UniProtKB-KW"/>
</dbReference>
<evidence type="ECO:0000313" key="6">
    <source>
        <dbReference type="EMBL" id="NYH96336.1"/>
    </source>
</evidence>
<keyword evidence="2" id="KW-0805">Transcription regulation</keyword>
<keyword evidence="7" id="KW-1185">Reference proteome</keyword>
<accession>A0A7Z0BTS6</accession>
<dbReference type="InterPro" id="IPR018653">
    <property type="entry name" value="ScfR_C"/>
</dbReference>
<dbReference type="SMART" id="SM00530">
    <property type="entry name" value="HTH_XRE"/>
    <property type="match status" value="1"/>
</dbReference>
<name>A0A7Z0BTS6_9SPHN</name>
<evidence type="ECO:0000256" key="3">
    <source>
        <dbReference type="ARBA" id="ARBA00023125"/>
    </source>
</evidence>
<proteinExistence type="inferred from homology"/>
<dbReference type="EMBL" id="JACBZF010000005">
    <property type="protein sequence ID" value="NYH96336.1"/>
    <property type="molecule type" value="Genomic_DNA"/>
</dbReference>
<dbReference type="InterPro" id="IPR001387">
    <property type="entry name" value="Cro/C1-type_HTH"/>
</dbReference>
<dbReference type="InterPro" id="IPR010982">
    <property type="entry name" value="Lambda_DNA-bd_dom_sf"/>
</dbReference>
<dbReference type="Pfam" id="PF09856">
    <property type="entry name" value="ScfRs"/>
    <property type="match status" value="1"/>
</dbReference>
<protein>
    <recommendedName>
        <fullName evidence="5">HTH cro/C1-type domain-containing protein</fullName>
    </recommendedName>
</protein>
<feature type="domain" description="HTH cro/C1-type" evidence="5">
    <location>
        <begin position="13"/>
        <end position="67"/>
    </location>
</feature>
<dbReference type="Pfam" id="PF01381">
    <property type="entry name" value="HTH_3"/>
    <property type="match status" value="1"/>
</dbReference>
<dbReference type="InterPro" id="IPR026281">
    <property type="entry name" value="HTH_RamB"/>
</dbReference>
<dbReference type="GO" id="GO:0003700">
    <property type="term" value="F:DNA-binding transcription factor activity"/>
    <property type="evidence" value="ECO:0007669"/>
    <property type="project" value="TreeGrafter"/>
</dbReference>
<sequence length="464" mass="50858">MAQPRALYVGPRIKRLRRELGLTQASMADDLDISASYIALIERNQRPLTADLLVRLARTYDLDIADLADDDSEEYRRRIAEVLRDPIFGDIEMPAMEVADLAASFPGISEALLRLHGAYVREQHALAGQGERGGDDGEVDPIAEARRFIAGRKNHFPVLDTDAEELAAEIAKAGSAAEWLRLKGVRVRFLPDEVLAGSLRRFDRHNQQLLIADSLDGASRSFQTALHVAYTAMRGQIAAILKEGEFSGPTAENLVRRALGGYAAAAILMPYAKFAAAVEQRRYDVEALGRQFGTSFEQIGHRLTTLQRPGSARVPFFFIRVDEAGNVSKRLDGAGFPFAAFGGSCPLWNVHATFRRPGEVVTQWLELPGGERFFSIARTVVAGGGRHGNPRLYRSVALACSAEHAPRLVYAQGIDPAQADATPIGIACRICHRSACTARAVPPIGREVLPEDYRRAAEPFAFDE</sequence>
<dbReference type="InterPro" id="IPR050807">
    <property type="entry name" value="TransReg_Diox_bact_type"/>
</dbReference>
<comment type="caution">
    <text evidence="6">The sequence shown here is derived from an EMBL/GenBank/DDBJ whole genome shotgun (WGS) entry which is preliminary data.</text>
</comment>
<evidence type="ECO:0000256" key="4">
    <source>
        <dbReference type="ARBA" id="ARBA00023163"/>
    </source>
</evidence>